<evidence type="ECO:0008006" key="4">
    <source>
        <dbReference type="Google" id="ProtNLM"/>
    </source>
</evidence>
<accession>A0ABP5LV77</accession>
<dbReference type="RefSeq" id="WP_344156899.1">
    <property type="nucleotide sequence ID" value="NZ_BAAAQR010000015.1"/>
</dbReference>
<sequence length="144" mass="15018">MPRARDLLNRFRPSGTPGAAGAAGVPVDRTGGAAAELAPLFAALEPTERECQALLDRAADDARRIRGQAEEEAQRLVVEARERQSAERAAVVAELRDHRAARGAATAAEAQRRAAQVRELSAARTAGCVDDVVAAVRALAGEGG</sequence>
<organism evidence="2 3">
    <name type="scientific">Nocardioides koreensis</name>
    <dbReference type="NCBI Taxonomy" id="433651"/>
    <lineage>
        <taxon>Bacteria</taxon>
        <taxon>Bacillati</taxon>
        <taxon>Actinomycetota</taxon>
        <taxon>Actinomycetes</taxon>
        <taxon>Propionibacteriales</taxon>
        <taxon>Nocardioidaceae</taxon>
        <taxon>Nocardioides</taxon>
    </lineage>
</organism>
<evidence type="ECO:0000256" key="1">
    <source>
        <dbReference type="SAM" id="MobiDB-lite"/>
    </source>
</evidence>
<dbReference type="Proteomes" id="UP001501771">
    <property type="component" value="Unassembled WGS sequence"/>
</dbReference>
<evidence type="ECO:0000313" key="3">
    <source>
        <dbReference type="Proteomes" id="UP001501771"/>
    </source>
</evidence>
<feature type="region of interest" description="Disordered" evidence="1">
    <location>
        <begin position="1"/>
        <end position="24"/>
    </location>
</feature>
<dbReference type="EMBL" id="BAAAQR010000015">
    <property type="protein sequence ID" value="GAA2154616.1"/>
    <property type="molecule type" value="Genomic_DNA"/>
</dbReference>
<reference evidence="3" key="1">
    <citation type="journal article" date="2019" name="Int. J. Syst. Evol. Microbiol.">
        <title>The Global Catalogue of Microorganisms (GCM) 10K type strain sequencing project: providing services to taxonomists for standard genome sequencing and annotation.</title>
        <authorList>
            <consortium name="The Broad Institute Genomics Platform"/>
            <consortium name="The Broad Institute Genome Sequencing Center for Infectious Disease"/>
            <person name="Wu L."/>
            <person name="Ma J."/>
        </authorList>
    </citation>
    <scope>NUCLEOTIDE SEQUENCE [LARGE SCALE GENOMIC DNA]</scope>
    <source>
        <strain evidence="3">JCM 16022</strain>
    </source>
</reference>
<protein>
    <recommendedName>
        <fullName evidence="4">ATPase</fullName>
    </recommendedName>
</protein>
<proteinExistence type="predicted"/>
<name>A0ABP5LV77_9ACTN</name>
<comment type="caution">
    <text evidence="2">The sequence shown here is derived from an EMBL/GenBank/DDBJ whole genome shotgun (WGS) entry which is preliminary data.</text>
</comment>
<gene>
    <name evidence="2" type="ORF">GCM10009844_40690</name>
</gene>
<evidence type="ECO:0000313" key="2">
    <source>
        <dbReference type="EMBL" id="GAA2154616.1"/>
    </source>
</evidence>
<keyword evidence="3" id="KW-1185">Reference proteome</keyword>